<dbReference type="OrthoDB" id="2553908at2"/>
<comment type="caution">
    <text evidence="1">The sequence shown here is derived from an EMBL/GenBank/DDBJ whole genome shotgun (WGS) entry which is preliminary data.</text>
</comment>
<protein>
    <recommendedName>
        <fullName evidence="3">Butirosin biosynthesis protein H-like</fullName>
    </recommendedName>
</protein>
<name>A0A369B7D6_9BACL</name>
<dbReference type="EMBL" id="QPJW01000009">
    <property type="protein sequence ID" value="RCX17341.1"/>
    <property type="molecule type" value="Genomic_DNA"/>
</dbReference>
<evidence type="ECO:0000313" key="1">
    <source>
        <dbReference type="EMBL" id="RCX17341.1"/>
    </source>
</evidence>
<sequence length="319" mass="37538">MKSLVTKIDLLPRYETKLFNCRASKIVSYLKFANLPVELLFYNSFESTENIFKQCVGEAKPRWCYHTECMSYDDLKLLGVSVEYKRFRSFDNAVSEMIACIDRGELVSFNSKMMFLAHRNSVQDEYHYIYFSGHNLKEAKPYFTFLDDNESCLGDYKPYKLDVETFRKAFIISKKALGFFKFFPYDPQQLLAETTRRYHNWLLHFEDPCTFYDQVTSMLTAPPENMDFVSISERFIDAFTVIAGSRFIFSVYLQYRNQNPEVQQTLQEASRLSENLKNLLLKYKLTRTTNNGLLEEKLARLKQLEQQSIAILKAELTVH</sequence>
<evidence type="ECO:0000313" key="2">
    <source>
        <dbReference type="Proteomes" id="UP000253090"/>
    </source>
</evidence>
<proteinExistence type="predicted"/>
<accession>A0A369B7D6</accession>
<organism evidence="1 2">
    <name type="scientific">Fontibacillus phaseoli</name>
    <dbReference type="NCBI Taxonomy" id="1416533"/>
    <lineage>
        <taxon>Bacteria</taxon>
        <taxon>Bacillati</taxon>
        <taxon>Bacillota</taxon>
        <taxon>Bacilli</taxon>
        <taxon>Bacillales</taxon>
        <taxon>Paenibacillaceae</taxon>
        <taxon>Fontibacillus</taxon>
    </lineage>
</organism>
<dbReference type="Proteomes" id="UP000253090">
    <property type="component" value="Unassembled WGS sequence"/>
</dbReference>
<reference evidence="1 2" key="1">
    <citation type="submission" date="2018-07" db="EMBL/GenBank/DDBJ databases">
        <title>Genomic Encyclopedia of Type Strains, Phase III (KMG-III): the genomes of soil and plant-associated and newly described type strains.</title>
        <authorList>
            <person name="Whitman W."/>
        </authorList>
    </citation>
    <scope>NUCLEOTIDE SEQUENCE [LARGE SCALE GENOMIC DNA]</scope>
    <source>
        <strain evidence="1 2">CECT 8333</strain>
    </source>
</reference>
<gene>
    <name evidence="1" type="ORF">DFP94_10965</name>
</gene>
<dbReference type="AlphaFoldDB" id="A0A369B7D6"/>
<evidence type="ECO:0008006" key="3">
    <source>
        <dbReference type="Google" id="ProtNLM"/>
    </source>
</evidence>
<keyword evidence="2" id="KW-1185">Reference proteome</keyword>
<dbReference type="RefSeq" id="WP_114497985.1">
    <property type="nucleotide sequence ID" value="NZ_QPJW01000009.1"/>
</dbReference>